<evidence type="ECO:0000313" key="1">
    <source>
        <dbReference type="EMBL" id="CAD8063011.1"/>
    </source>
</evidence>
<gene>
    <name evidence="1" type="ORF">PPRIM_AZ9-3.1.T0340104</name>
</gene>
<organism evidence="1 2">
    <name type="scientific">Paramecium primaurelia</name>
    <dbReference type="NCBI Taxonomy" id="5886"/>
    <lineage>
        <taxon>Eukaryota</taxon>
        <taxon>Sar</taxon>
        <taxon>Alveolata</taxon>
        <taxon>Ciliophora</taxon>
        <taxon>Intramacronucleata</taxon>
        <taxon>Oligohymenophorea</taxon>
        <taxon>Peniculida</taxon>
        <taxon>Parameciidae</taxon>
        <taxon>Paramecium</taxon>
    </lineage>
</organism>
<name>A0A8S1L9L1_PARPR</name>
<accession>A0A8S1L9L1</accession>
<comment type="caution">
    <text evidence="1">The sequence shown here is derived from an EMBL/GenBank/DDBJ whole genome shotgun (WGS) entry which is preliminary data.</text>
</comment>
<keyword evidence="2" id="KW-1185">Reference proteome</keyword>
<protein>
    <submittedName>
        <fullName evidence="1">Uncharacterized protein</fullName>
    </submittedName>
</protein>
<dbReference type="EMBL" id="CAJJDM010000033">
    <property type="protein sequence ID" value="CAD8063011.1"/>
    <property type="molecule type" value="Genomic_DNA"/>
</dbReference>
<evidence type="ECO:0000313" key="2">
    <source>
        <dbReference type="Proteomes" id="UP000688137"/>
    </source>
</evidence>
<dbReference type="AlphaFoldDB" id="A0A8S1L9L1"/>
<sequence>MFDSRTSGFVKVDFYAFLRTNSSSEYFNSFIEILEDHYVQKILENKKLNKKLNIERYKSYARIISIRYKKSRLWKKKH</sequence>
<reference evidence="1" key="1">
    <citation type="submission" date="2021-01" db="EMBL/GenBank/DDBJ databases">
        <authorList>
            <consortium name="Genoscope - CEA"/>
            <person name="William W."/>
        </authorList>
    </citation>
    <scope>NUCLEOTIDE SEQUENCE</scope>
</reference>
<proteinExistence type="predicted"/>
<dbReference type="Proteomes" id="UP000688137">
    <property type="component" value="Unassembled WGS sequence"/>
</dbReference>